<evidence type="ECO:0000256" key="1">
    <source>
        <dbReference type="ARBA" id="ARBA00001966"/>
    </source>
</evidence>
<evidence type="ECO:0000256" key="6">
    <source>
        <dbReference type="ARBA" id="ARBA00023014"/>
    </source>
</evidence>
<keyword evidence="4" id="KW-0479">Metal-binding</keyword>
<evidence type="ECO:0000259" key="8">
    <source>
        <dbReference type="Pfam" id="PF13186"/>
    </source>
</evidence>
<evidence type="ECO:0000256" key="5">
    <source>
        <dbReference type="ARBA" id="ARBA00023004"/>
    </source>
</evidence>
<dbReference type="GO" id="GO:0046872">
    <property type="term" value="F:metal ion binding"/>
    <property type="evidence" value="ECO:0007669"/>
    <property type="project" value="UniProtKB-KW"/>
</dbReference>
<sequence length="240" mass="27787">MCPIGRGEVKRKAGVMEDWLFELLFQEVKEMGSAVRFVRWGEPTMHPNCYDYIKRFTDAKIPVHMNTNGSLLSIKKVIESKLDSLKFSLQGTDPVSYRIWRKEDFYEGLRKKALELFGKCNGKPYITVGSTAIDCSANQEKEFIRDFHDRADEVFMGRTLDLSQPAEKYLECPEVFDKLSVNWDGTVVACCGDYDNKMVVGDFPNKPLAELFHCEKMQEYRKLLANFKHKKLPLCRNCVR</sequence>
<accession>A0A0F9GHD9</accession>
<comment type="caution">
    <text evidence="9">The sequence shown here is derived from an EMBL/GenBank/DDBJ whole genome shotgun (WGS) entry which is preliminary data.</text>
</comment>
<protein>
    <submittedName>
        <fullName evidence="9">Uncharacterized protein</fullName>
    </submittedName>
</protein>
<keyword evidence="6" id="KW-0411">Iron-sulfur</keyword>
<comment type="cofactor">
    <cofactor evidence="1">
        <name>[4Fe-4S] cluster</name>
        <dbReference type="ChEBI" id="CHEBI:49883"/>
    </cofactor>
</comment>
<dbReference type="InterPro" id="IPR007197">
    <property type="entry name" value="rSAM"/>
</dbReference>
<dbReference type="InterPro" id="IPR058240">
    <property type="entry name" value="rSAM_sf"/>
</dbReference>
<keyword evidence="3" id="KW-0949">S-adenosyl-L-methionine</keyword>
<dbReference type="InterPro" id="IPR013785">
    <property type="entry name" value="Aldolase_TIM"/>
</dbReference>
<dbReference type="AlphaFoldDB" id="A0A0F9GHD9"/>
<dbReference type="Pfam" id="PF04055">
    <property type="entry name" value="Radical_SAM"/>
    <property type="match status" value="1"/>
</dbReference>
<evidence type="ECO:0000259" key="7">
    <source>
        <dbReference type="Pfam" id="PF04055"/>
    </source>
</evidence>
<reference evidence="9" key="1">
    <citation type="journal article" date="2015" name="Nature">
        <title>Complex archaea that bridge the gap between prokaryotes and eukaryotes.</title>
        <authorList>
            <person name="Spang A."/>
            <person name="Saw J.H."/>
            <person name="Jorgensen S.L."/>
            <person name="Zaremba-Niedzwiedzka K."/>
            <person name="Martijn J."/>
            <person name="Lind A.E."/>
            <person name="van Eijk R."/>
            <person name="Schleper C."/>
            <person name="Guy L."/>
            <person name="Ettema T.J."/>
        </authorList>
    </citation>
    <scope>NUCLEOTIDE SEQUENCE</scope>
</reference>
<keyword evidence="2" id="KW-0004">4Fe-4S</keyword>
<evidence type="ECO:0000313" key="9">
    <source>
        <dbReference type="EMBL" id="KKL62617.1"/>
    </source>
</evidence>
<dbReference type="GO" id="GO:0051539">
    <property type="term" value="F:4 iron, 4 sulfur cluster binding"/>
    <property type="evidence" value="ECO:0007669"/>
    <property type="project" value="UniProtKB-KW"/>
</dbReference>
<dbReference type="SUPFAM" id="SSF102114">
    <property type="entry name" value="Radical SAM enzymes"/>
    <property type="match status" value="1"/>
</dbReference>
<evidence type="ECO:0000256" key="4">
    <source>
        <dbReference type="ARBA" id="ARBA00022723"/>
    </source>
</evidence>
<dbReference type="InterPro" id="IPR023885">
    <property type="entry name" value="4Fe4S-binding_SPASM_dom"/>
</dbReference>
<evidence type="ECO:0000256" key="3">
    <source>
        <dbReference type="ARBA" id="ARBA00022691"/>
    </source>
</evidence>
<dbReference type="Gene3D" id="3.20.20.70">
    <property type="entry name" value="Aldolase class I"/>
    <property type="match status" value="1"/>
</dbReference>
<name>A0A0F9GHD9_9ZZZZ</name>
<gene>
    <name evidence="9" type="ORF">LCGC14_2183440</name>
</gene>
<organism evidence="9">
    <name type="scientific">marine sediment metagenome</name>
    <dbReference type="NCBI Taxonomy" id="412755"/>
    <lineage>
        <taxon>unclassified sequences</taxon>
        <taxon>metagenomes</taxon>
        <taxon>ecological metagenomes</taxon>
    </lineage>
</organism>
<dbReference type="CDD" id="cd01335">
    <property type="entry name" value="Radical_SAM"/>
    <property type="match status" value="1"/>
</dbReference>
<dbReference type="PANTHER" id="PTHR43787:SF3">
    <property type="entry name" value="ARYLSULFATASE REGULATORY PROTEIN"/>
    <property type="match status" value="1"/>
</dbReference>
<dbReference type="EMBL" id="LAZR01028436">
    <property type="protein sequence ID" value="KKL62617.1"/>
    <property type="molecule type" value="Genomic_DNA"/>
</dbReference>
<evidence type="ECO:0000256" key="2">
    <source>
        <dbReference type="ARBA" id="ARBA00022485"/>
    </source>
</evidence>
<proteinExistence type="predicted"/>
<dbReference type="PANTHER" id="PTHR43787">
    <property type="entry name" value="FEMO COFACTOR BIOSYNTHESIS PROTEIN NIFB-RELATED"/>
    <property type="match status" value="1"/>
</dbReference>
<keyword evidence="5" id="KW-0408">Iron</keyword>
<dbReference type="Pfam" id="PF13186">
    <property type="entry name" value="SPASM"/>
    <property type="match status" value="1"/>
</dbReference>
<dbReference type="GO" id="GO:0003824">
    <property type="term" value="F:catalytic activity"/>
    <property type="evidence" value="ECO:0007669"/>
    <property type="project" value="InterPro"/>
</dbReference>
<feature type="domain" description="Radical SAM core" evidence="7">
    <location>
        <begin position="24"/>
        <end position="117"/>
    </location>
</feature>
<feature type="domain" description="4Fe4S-binding SPASM" evidence="8">
    <location>
        <begin position="172"/>
        <end position="238"/>
    </location>
</feature>